<accession>A0AAE2ZD71</accession>
<protein>
    <submittedName>
        <fullName evidence="1">Uncharacterized protein</fullName>
    </submittedName>
</protein>
<dbReference type="Proteomes" id="UP001155882">
    <property type="component" value="Unassembled WGS sequence"/>
</dbReference>
<dbReference type="AlphaFoldDB" id="A0AAE2ZD71"/>
<comment type="caution">
    <text evidence="1">The sequence shown here is derived from an EMBL/GenBank/DDBJ whole genome shotgun (WGS) entry which is preliminary data.</text>
</comment>
<dbReference type="EMBL" id="JAHWLI010000050">
    <property type="protein sequence ID" value="MBW3117724.1"/>
    <property type="molecule type" value="Genomic_DNA"/>
</dbReference>
<dbReference type="RefSeq" id="WP_105880948.1">
    <property type="nucleotide sequence ID" value="NZ_CP027418.1"/>
</dbReference>
<reference evidence="1" key="1">
    <citation type="submission" date="2021-07" db="EMBL/GenBank/DDBJ databases">
        <authorList>
            <person name="Stanton E."/>
        </authorList>
    </citation>
    <scope>NUCLEOTIDE SEQUENCE</scope>
    <source>
        <strain evidence="1">2021EL-01139</strain>
    </source>
</reference>
<name>A0AAE2ZD71_PRORE</name>
<gene>
    <name evidence="1" type="ORF">KYI77_14830</name>
</gene>
<evidence type="ECO:0000313" key="1">
    <source>
        <dbReference type="EMBL" id="MBW3117724.1"/>
    </source>
</evidence>
<evidence type="ECO:0000313" key="2">
    <source>
        <dbReference type="Proteomes" id="UP001155882"/>
    </source>
</evidence>
<proteinExistence type="predicted"/>
<sequence>MVDEFSPLSGIIPSYRFEQLSEFANSARYQLKKNNRTDSQIITVQKLIFELIDVYFEDKKNEAIAELEEEKWQEVRYAHEYEYVDIYPFANESDRYGVHWIFIGDDSDLGDIPTPENTDEIDALYDILEWLPDNESDEGFTDAEPYEYFAALTLSLIADVIRMTDEFDNNSERKTLSFFYICDIFLKIGKSAMFMNESYLEKEHEDKLSEVLSENLTLKGRLDELMGHNEKIEIQQKKNIDKAVNSRHKKNREARQMVCEDWALNRSNHRSAMKAAEYYVSWLEKKDYFFATITVRNWILLYAKENNIKF</sequence>
<organism evidence="1 2">
    <name type="scientific">Providencia rettgeri</name>
    <dbReference type="NCBI Taxonomy" id="587"/>
    <lineage>
        <taxon>Bacteria</taxon>
        <taxon>Pseudomonadati</taxon>
        <taxon>Pseudomonadota</taxon>
        <taxon>Gammaproteobacteria</taxon>
        <taxon>Enterobacterales</taxon>
        <taxon>Morganellaceae</taxon>
        <taxon>Providencia</taxon>
    </lineage>
</organism>